<evidence type="ECO:0000313" key="1">
    <source>
        <dbReference type="EMBL" id="KAA3464620.1"/>
    </source>
</evidence>
<keyword evidence="2" id="KW-1185">Reference proteome</keyword>
<proteinExistence type="predicted"/>
<accession>A0A5B6V660</accession>
<sequence>MNVTWFGLIPSLCIFENKAKATWHSPWSARAVIIVLNNTHHSNLRNSDILTSHCPINLYSFLCISILCIASQHCCPTRSVWLYYSIKYSSSLTNITALPIACDHSKPSNRILVHHPVIQVLSCFHVTIICISSNHSCPRNHVASLHVVK</sequence>
<dbReference type="OrthoDB" id="68020at2759"/>
<name>A0A5B6V660_9ROSI</name>
<reference evidence="2" key="1">
    <citation type="journal article" date="2019" name="Plant Biotechnol. J.">
        <title>Genome sequencing of the Australian wild diploid species Gossypium australe highlights disease resistance and delayed gland morphogenesis.</title>
        <authorList>
            <person name="Cai Y."/>
            <person name="Cai X."/>
            <person name="Wang Q."/>
            <person name="Wang P."/>
            <person name="Zhang Y."/>
            <person name="Cai C."/>
            <person name="Xu Y."/>
            <person name="Wang K."/>
            <person name="Zhou Z."/>
            <person name="Wang C."/>
            <person name="Geng S."/>
            <person name="Li B."/>
            <person name="Dong Q."/>
            <person name="Hou Y."/>
            <person name="Wang H."/>
            <person name="Ai P."/>
            <person name="Liu Z."/>
            <person name="Yi F."/>
            <person name="Sun M."/>
            <person name="An G."/>
            <person name="Cheng J."/>
            <person name="Zhang Y."/>
            <person name="Shi Q."/>
            <person name="Xie Y."/>
            <person name="Shi X."/>
            <person name="Chang Y."/>
            <person name="Huang F."/>
            <person name="Chen Y."/>
            <person name="Hong S."/>
            <person name="Mi L."/>
            <person name="Sun Q."/>
            <person name="Zhang L."/>
            <person name="Zhou B."/>
            <person name="Peng R."/>
            <person name="Zhang X."/>
            <person name="Liu F."/>
        </authorList>
    </citation>
    <scope>NUCLEOTIDE SEQUENCE [LARGE SCALE GENOMIC DNA]</scope>
    <source>
        <strain evidence="2">cv. PA1801</strain>
    </source>
</reference>
<dbReference type="AlphaFoldDB" id="A0A5B6V660"/>
<gene>
    <name evidence="1" type="ORF">EPI10_008848</name>
</gene>
<dbReference type="EMBL" id="SMMG02000008">
    <property type="protein sequence ID" value="KAA3464620.1"/>
    <property type="molecule type" value="Genomic_DNA"/>
</dbReference>
<comment type="caution">
    <text evidence="1">The sequence shown here is derived from an EMBL/GenBank/DDBJ whole genome shotgun (WGS) entry which is preliminary data.</text>
</comment>
<organism evidence="1 2">
    <name type="scientific">Gossypium australe</name>
    <dbReference type="NCBI Taxonomy" id="47621"/>
    <lineage>
        <taxon>Eukaryota</taxon>
        <taxon>Viridiplantae</taxon>
        <taxon>Streptophyta</taxon>
        <taxon>Embryophyta</taxon>
        <taxon>Tracheophyta</taxon>
        <taxon>Spermatophyta</taxon>
        <taxon>Magnoliopsida</taxon>
        <taxon>eudicotyledons</taxon>
        <taxon>Gunneridae</taxon>
        <taxon>Pentapetalae</taxon>
        <taxon>rosids</taxon>
        <taxon>malvids</taxon>
        <taxon>Malvales</taxon>
        <taxon>Malvaceae</taxon>
        <taxon>Malvoideae</taxon>
        <taxon>Gossypium</taxon>
    </lineage>
</organism>
<evidence type="ECO:0000313" key="2">
    <source>
        <dbReference type="Proteomes" id="UP000325315"/>
    </source>
</evidence>
<protein>
    <submittedName>
        <fullName evidence="1">B-block binding subunit of TFIIIC</fullName>
    </submittedName>
</protein>
<dbReference type="Proteomes" id="UP000325315">
    <property type="component" value="Unassembled WGS sequence"/>
</dbReference>